<evidence type="ECO:0000313" key="4">
    <source>
        <dbReference type="Proteomes" id="UP001501536"/>
    </source>
</evidence>
<feature type="domain" description="Inner membrane component" evidence="2">
    <location>
        <begin position="20"/>
        <end position="70"/>
    </location>
</feature>
<keyword evidence="4" id="KW-1185">Reference proteome</keyword>
<feature type="transmembrane region" description="Helical" evidence="1">
    <location>
        <begin position="106"/>
        <end position="126"/>
    </location>
</feature>
<dbReference type="NCBIfam" id="NF008740">
    <property type="entry name" value="PRK11770.1-2"/>
    <property type="match status" value="1"/>
</dbReference>
<gene>
    <name evidence="3" type="ORF">GCM10022377_16690</name>
</gene>
<comment type="caution">
    <text evidence="3">The sequence shown here is derived from an EMBL/GenBank/DDBJ whole genome shotgun (WGS) entry which is preliminary data.</text>
</comment>
<dbReference type="InterPro" id="IPR031308">
    <property type="entry name" value="UCP028777"/>
</dbReference>
<evidence type="ECO:0000256" key="1">
    <source>
        <dbReference type="SAM" id="Phobius"/>
    </source>
</evidence>
<evidence type="ECO:0000313" key="3">
    <source>
        <dbReference type="EMBL" id="GAA3703661.1"/>
    </source>
</evidence>
<keyword evidence="1" id="KW-0812">Transmembrane</keyword>
<dbReference type="EMBL" id="BAABCJ010000002">
    <property type="protein sequence ID" value="GAA3703661.1"/>
    <property type="molecule type" value="Genomic_DNA"/>
</dbReference>
<reference evidence="4" key="1">
    <citation type="journal article" date="2019" name="Int. J. Syst. Evol. Microbiol.">
        <title>The Global Catalogue of Microorganisms (GCM) 10K type strain sequencing project: providing services to taxonomists for standard genome sequencing and annotation.</title>
        <authorList>
            <consortium name="The Broad Institute Genomics Platform"/>
            <consortium name="The Broad Institute Genome Sequencing Center for Infectious Disease"/>
            <person name="Wu L."/>
            <person name="Ma J."/>
        </authorList>
    </citation>
    <scope>NUCLEOTIDE SEQUENCE [LARGE SCALE GENOMIC DNA]</scope>
    <source>
        <strain evidence="4">JCM 16961</strain>
    </source>
</reference>
<dbReference type="InterPro" id="IPR052937">
    <property type="entry name" value="Inner_membrane_protein"/>
</dbReference>
<evidence type="ECO:0000259" key="2">
    <source>
        <dbReference type="Pfam" id="PF03733"/>
    </source>
</evidence>
<dbReference type="Pfam" id="PF03733">
    <property type="entry name" value="YccF"/>
    <property type="match status" value="2"/>
</dbReference>
<accession>A0ABP7DC28</accession>
<dbReference type="PIRSF" id="PIRSF028777">
    <property type="entry name" value="UCP028777"/>
    <property type="match status" value="1"/>
</dbReference>
<proteinExistence type="predicted"/>
<sequence length="150" mass="15998">MAASGRRGQNEAMKSTLSAILNVIWLVFGGLWLALGYFAAGIVCCILIITIPFGIASFRIGLYALWPFGRTIVERPRGGGVGATLGNVIWVLVAGIWIAIGHVLTAIPMFLSIIGIPLGIANLKLIPVSLVPLGKEIVPSDAVLPTYRRY</sequence>
<keyword evidence="1" id="KW-1133">Transmembrane helix</keyword>
<feature type="transmembrane region" description="Helical" evidence="1">
    <location>
        <begin position="12"/>
        <end position="32"/>
    </location>
</feature>
<dbReference type="PANTHER" id="PTHR42903">
    <property type="entry name" value="INNER MEMBRANE PROTEIN YCCF"/>
    <property type="match status" value="1"/>
</dbReference>
<feature type="transmembrane region" description="Helical" evidence="1">
    <location>
        <begin position="78"/>
        <end position="100"/>
    </location>
</feature>
<feature type="domain" description="Inner membrane component" evidence="2">
    <location>
        <begin position="85"/>
        <end position="135"/>
    </location>
</feature>
<protein>
    <submittedName>
        <fullName evidence="3">YccF domain-containing protein</fullName>
    </submittedName>
</protein>
<feature type="transmembrane region" description="Helical" evidence="1">
    <location>
        <begin position="38"/>
        <end position="66"/>
    </location>
</feature>
<keyword evidence="1" id="KW-0472">Membrane</keyword>
<dbReference type="InterPro" id="IPR005185">
    <property type="entry name" value="YccF"/>
</dbReference>
<organism evidence="3 4">
    <name type="scientific">Zhihengliuella alba</name>
    <dbReference type="NCBI Taxonomy" id="547018"/>
    <lineage>
        <taxon>Bacteria</taxon>
        <taxon>Bacillati</taxon>
        <taxon>Actinomycetota</taxon>
        <taxon>Actinomycetes</taxon>
        <taxon>Micrococcales</taxon>
        <taxon>Micrococcaceae</taxon>
        <taxon>Zhihengliuella</taxon>
    </lineage>
</organism>
<dbReference type="Proteomes" id="UP001501536">
    <property type="component" value="Unassembled WGS sequence"/>
</dbReference>
<dbReference type="PANTHER" id="PTHR42903:SF1">
    <property type="entry name" value="INNER MEMBRANE PROTEIN YCCF"/>
    <property type="match status" value="1"/>
</dbReference>
<name>A0ABP7DC28_9MICC</name>